<feature type="signal peptide" evidence="1">
    <location>
        <begin position="1"/>
        <end position="20"/>
    </location>
</feature>
<sequence>MKKLVIIMLVLLTMTQNSTAQTAGGETKIFPMFGLTLSKMNNDIILTDAGNGQGDELKPKYKFGITAGAEVRHRFKNNDFGFSAGLLYAMYGTKYSDYTYSNEQYYNKITDSKQTLHYLTIPVMAICYFGNSGFSIKAGVQAGYLLSAKGSGDYENGTIENGQYIPDAEQSGEASNTTTGIFKRFDIGIPVGVAYEYNNISIDLRYLFGLKNPYKYYDDNICNRSFSLTVGYGFTL</sequence>
<gene>
    <name evidence="3" type="ORF">ACU52_06040</name>
</gene>
<name>A0A8E1R1R3_9BACT</name>
<keyword evidence="4" id="KW-1185">Reference proteome</keyword>
<dbReference type="InterPro" id="IPR025665">
    <property type="entry name" value="Beta-barrel_OMP_2"/>
</dbReference>
<dbReference type="Pfam" id="PF13568">
    <property type="entry name" value="OMP_b-brl_2"/>
    <property type="match status" value="1"/>
</dbReference>
<dbReference type="RefSeq" id="WP_053398125.1">
    <property type="nucleotide sequence ID" value="NZ_LFQU01000009.1"/>
</dbReference>
<feature type="chain" id="PRO_5034911897" description="Outer membrane protein beta-barrel domain-containing protein" evidence="1">
    <location>
        <begin position="21"/>
        <end position="236"/>
    </location>
</feature>
<dbReference type="EMBL" id="LFQU01000009">
    <property type="protein sequence ID" value="KOO68727.1"/>
    <property type="molecule type" value="Genomic_DNA"/>
</dbReference>
<dbReference type="Proteomes" id="UP000036951">
    <property type="component" value="Unassembled WGS sequence"/>
</dbReference>
<comment type="caution">
    <text evidence="3">The sequence shown here is derived from an EMBL/GenBank/DDBJ whole genome shotgun (WGS) entry which is preliminary data.</text>
</comment>
<organism evidence="3 4">
    <name type="scientific">Xylanibacter rarus</name>
    <dbReference type="NCBI Taxonomy" id="1676614"/>
    <lineage>
        <taxon>Bacteria</taxon>
        <taxon>Pseudomonadati</taxon>
        <taxon>Bacteroidota</taxon>
        <taxon>Bacteroidia</taxon>
        <taxon>Bacteroidales</taxon>
        <taxon>Prevotellaceae</taxon>
        <taxon>Xylanibacter</taxon>
    </lineage>
</organism>
<reference evidence="3 4" key="1">
    <citation type="submission" date="2015-06" db="EMBL/GenBank/DDBJ databases">
        <title>Prevotella sp. 109, sp. nov., a novel member of the family Prevotellaceae isolated from human faeces.</title>
        <authorList>
            <person name="Shkoporov A.N."/>
            <person name="Chaplin A.V."/>
            <person name="Kafarskaia L.I."/>
            <person name="Efimov B.A."/>
        </authorList>
    </citation>
    <scope>NUCLEOTIDE SEQUENCE [LARGE SCALE GENOMIC DNA]</scope>
    <source>
        <strain evidence="3 4">109</strain>
    </source>
</reference>
<keyword evidence="1" id="KW-0732">Signal</keyword>
<evidence type="ECO:0000313" key="4">
    <source>
        <dbReference type="Proteomes" id="UP000036951"/>
    </source>
</evidence>
<dbReference type="AlphaFoldDB" id="A0A8E1R1R3"/>
<evidence type="ECO:0000259" key="2">
    <source>
        <dbReference type="Pfam" id="PF13568"/>
    </source>
</evidence>
<protein>
    <recommendedName>
        <fullName evidence="2">Outer membrane protein beta-barrel domain-containing protein</fullName>
    </recommendedName>
</protein>
<proteinExistence type="predicted"/>
<accession>A0A8E1R1R3</accession>
<evidence type="ECO:0000313" key="3">
    <source>
        <dbReference type="EMBL" id="KOO68727.1"/>
    </source>
</evidence>
<evidence type="ECO:0000256" key="1">
    <source>
        <dbReference type="SAM" id="SignalP"/>
    </source>
</evidence>
<feature type="domain" description="Outer membrane protein beta-barrel" evidence="2">
    <location>
        <begin position="33"/>
        <end position="212"/>
    </location>
</feature>